<dbReference type="Gene3D" id="6.10.250.2520">
    <property type="match status" value="1"/>
</dbReference>
<evidence type="ECO:0000256" key="4">
    <source>
        <dbReference type="ARBA" id="ARBA00022701"/>
    </source>
</evidence>
<dbReference type="GO" id="GO:0008017">
    <property type="term" value="F:microtubule binding"/>
    <property type="evidence" value="ECO:0007669"/>
    <property type="project" value="InterPro"/>
</dbReference>
<dbReference type="InterPro" id="IPR011993">
    <property type="entry name" value="PH-like_dom_sf"/>
</dbReference>
<dbReference type="PROSITE" id="PS00411">
    <property type="entry name" value="KINESIN_MOTOR_1"/>
    <property type="match status" value="1"/>
</dbReference>
<dbReference type="GO" id="GO:0008574">
    <property type="term" value="F:plus-end-directed microtubule motor activity"/>
    <property type="evidence" value="ECO:0007669"/>
    <property type="project" value="UniProtKB-ARBA"/>
</dbReference>
<dbReference type="InterPro" id="IPR001752">
    <property type="entry name" value="Kinesin_motor_dom"/>
</dbReference>
<keyword evidence="6 10" id="KW-0067">ATP-binding</keyword>
<feature type="region of interest" description="Disordered" evidence="12">
    <location>
        <begin position="871"/>
        <end position="904"/>
    </location>
</feature>
<dbReference type="SUPFAM" id="SSF49879">
    <property type="entry name" value="SMAD/FHA domain"/>
    <property type="match status" value="1"/>
</dbReference>
<feature type="compositionally biased region" description="Basic and acidic residues" evidence="12">
    <location>
        <begin position="1531"/>
        <end position="1550"/>
    </location>
</feature>
<evidence type="ECO:0000256" key="12">
    <source>
        <dbReference type="SAM" id="MobiDB-lite"/>
    </source>
</evidence>
<comment type="caution">
    <text evidence="15">The sequence shown here is derived from an EMBL/GenBank/DDBJ whole genome shotgun (WGS) entry which is preliminary data.</text>
</comment>
<keyword evidence="3" id="KW-0963">Cytoplasm</keyword>
<proteinExistence type="inferred from homology"/>
<evidence type="ECO:0008006" key="17">
    <source>
        <dbReference type="Google" id="ProtNLM"/>
    </source>
</evidence>
<dbReference type="GO" id="GO:0005874">
    <property type="term" value="C:microtubule"/>
    <property type="evidence" value="ECO:0007669"/>
    <property type="project" value="UniProtKB-KW"/>
</dbReference>
<dbReference type="EMBL" id="SJOL01006493">
    <property type="protein sequence ID" value="TGZ65234.1"/>
    <property type="molecule type" value="Genomic_DNA"/>
</dbReference>
<dbReference type="Pfam" id="PF16183">
    <property type="entry name" value="Kinesin_assoc"/>
    <property type="match status" value="2"/>
</dbReference>
<evidence type="ECO:0000256" key="8">
    <source>
        <dbReference type="ARBA" id="ARBA00023175"/>
    </source>
</evidence>
<feature type="region of interest" description="Disordered" evidence="12">
    <location>
        <begin position="1647"/>
        <end position="1698"/>
    </location>
</feature>
<keyword evidence="7 11" id="KW-0175">Coiled coil</keyword>
<evidence type="ECO:0000256" key="10">
    <source>
        <dbReference type="PROSITE-ProRule" id="PRU00283"/>
    </source>
</evidence>
<evidence type="ECO:0000259" key="13">
    <source>
        <dbReference type="PROSITE" id="PS50003"/>
    </source>
</evidence>
<name>A0A4V6RGZ1_OPIFE</name>
<dbReference type="SUPFAM" id="SSF50729">
    <property type="entry name" value="PH domain-like"/>
    <property type="match status" value="1"/>
</dbReference>
<dbReference type="SMART" id="SM00233">
    <property type="entry name" value="PH"/>
    <property type="match status" value="1"/>
</dbReference>
<dbReference type="Proteomes" id="UP000308267">
    <property type="component" value="Unassembled WGS sequence"/>
</dbReference>
<dbReference type="Gene3D" id="3.40.850.10">
    <property type="entry name" value="Kinesin motor domain"/>
    <property type="match status" value="1"/>
</dbReference>
<evidence type="ECO:0000256" key="5">
    <source>
        <dbReference type="ARBA" id="ARBA00022741"/>
    </source>
</evidence>
<evidence type="ECO:0000256" key="2">
    <source>
        <dbReference type="ARBA" id="ARBA00022448"/>
    </source>
</evidence>
<evidence type="ECO:0000313" key="16">
    <source>
        <dbReference type="Proteomes" id="UP000308267"/>
    </source>
</evidence>
<dbReference type="STRING" id="147828.A0A4V6RGZ1"/>
<dbReference type="PRINTS" id="PR00380">
    <property type="entry name" value="KINESINHEAVY"/>
</dbReference>
<keyword evidence="2" id="KW-0813">Transport</keyword>
<dbReference type="GO" id="GO:0047496">
    <property type="term" value="P:vesicle transport along microtubule"/>
    <property type="evidence" value="ECO:0007669"/>
    <property type="project" value="UniProtKB-ARBA"/>
</dbReference>
<dbReference type="OrthoDB" id="3176171at2759"/>
<sequence>MSSVKVAVRVRPFNKREISAQSTCVISMNGKTTSIRRPNSKEPPKTFEFDHSYWSHTNSSDIQFCNQGQVYEQLGVNTLGHAMEGYNVCIFAYGQTGSGKSYTMMGGKPGVESEEGIIPRLCRDLFNRLGTQRSVDSNVSACCVQSLVEVSYIEIYCERVRDLLNPKSKSNLRVREHPIMGPYVEDLSKCVVRSFDEINDLLDVGNKARTVAATNMNETSSRSHAVFTMVVTQKLDDIDSGLTTEKVSKISLVDLAGSERADATGATDLRLKEGANINKSLTTLGKVIAGLAELSSKKKKRSDFIPYRDSVLTWLLRENLGGNSHTTMIATISPADINYEETLSTLRYADRAKHIVCKAVVNEDPNAKLIRELKAEVARLQQILIMEGIDIESEMALTERNNNQLVPTAPVCTAEHEAIMEALRASEKLIAELNETMEEKLQRAEQLREQREHELKEMGIAIHNEIGVTGIFTPKDTPHLVNLNEDPSMSECLIYYLKEGKTRVGQLHTESVVEIGLSGEFILKEHCIFFSDKGIVHFEPCTNAECYVNGSLVKERIELFSGARVILGKSHVFRFNNPVKARDKKAGSADLSASMIESIDWSYAICELLDKQGVDLRKEMEDRLLEMEQQFRREREESNRRFEEQRRDYEDRIQLLQEQVDRQSMLSSATQEDSLLDYETTSECNWSEREQQLAQWTLCKWRAHQFTSLRDQLWENAIYLKEANALSVELGKTMRFQFTLVTETPYSPLPMGLSQLPGESASTEAYSADDDKTPKPCGAPMFTSLTTLDQRARNDQRNGILTLFHLTEFNPTHSRMKRTHVAVQLRDVSTGMAECWSLETFRKRLLLMRQHYEHETDFVVAGADEDARSVKSAVSAFQNEQDNKEPAKESAKHRETEQGTGGDPFQTRDTWFRLVGRCFVYLSHLIFGVSLIQRVVIVDEHSRVCGFLKVLIEPVSQKNCDSASHKTDAMQEIPITQVSFDVSSYVAWKFSTPEQVTAEELSFRDEEGDLRDDLVMETPRPHGATEKLAEDNGCTNQLSNQFFPQNTLSDDSNYCESVLRESLFEVDNDYTDLVCVGEEYMFTITIIQISGVDPDFTDIFCQYYFQHKPADIICTQPMRNASDSETVGVLHTQKFITKSTLAFFDYVRHHPLAFELYGHMNECSEVKYGVGYEDSEATLPRRYRMMVPLLIPGSAPVPPTRLNTATPPTGSVLVRREDILVWFEILEIDSNGEYNPVPVDRLDEAPCQGVFLIHQGLQRRIAVTLVYEVPPDAFLPENSSSLLLFQDVHEVVIGRVRDTAEWLEPDSRTRIISLSLLPARYFPQAGDDRIFFRFEAAWDSSLHSSPLLNRVTPVGQRIYLTMSCYLDVSGCARPICLTKDLAMMVFPRESKLSVPRSLRSLWSSICRVSENSRLSAVYDLQLRQPLSSGILHRPQPVLDSSLTYVRGEENIKGWRPRGDSLIIEHQWELDRFSRIISVEKSRHLLLLREALKTMGRLDSQLSLDRLILASRQREYRQRQFAAQLRRDAIKDADDVEQNSDKKGRDDKHSDSGLAASTITTADSVNLETHDPIQLGMSHIRLTHSSEYKTDARLYTPDPLSGSLFDWDENSLVQGSPKEARKQLMMSRCVEVLTSLLQMTNNLFSPGEVSGIDFNQEQPGDGAESETNSRSEDDRTWPKILEPTEINSSNPSNSQTHTEENFEIHQSVTMDSLQLPSVKDTGRIPRLIGECDEVRVSPVVSRKGYLLVLEEKTGGWLRRWAVVRRPFLYLYENVQDPTERCLINLTTSQLEYDINVAFASDLSPQSLNGHQGSLSKNTAEETKLSPTELVSSRYNMFTLITQQHTFLIQTLADGGSDVHDWLYALNPLMAGEIRSRIGRNKRPKKSD</sequence>
<dbReference type="InterPro" id="IPR036961">
    <property type="entry name" value="Kinesin_motor_dom_sf"/>
</dbReference>
<dbReference type="PANTHER" id="PTHR47117:SF10">
    <property type="entry name" value="KINESIN-LIKE PROTEIN KIF1B"/>
    <property type="match status" value="1"/>
</dbReference>
<dbReference type="SMART" id="SM00129">
    <property type="entry name" value="KISc"/>
    <property type="match status" value="1"/>
</dbReference>
<protein>
    <recommendedName>
        <fullName evidence="17">Kinesin-like protein unc-104</fullName>
    </recommendedName>
</protein>
<organism evidence="15 16">
    <name type="scientific">Opisthorchis felineus</name>
    <dbReference type="NCBI Taxonomy" id="147828"/>
    <lineage>
        <taxon>Eukaryota</taxon>
        <taxon>Metazoa</taxon>
        <taxon>Spiralia</taxon>
        <taxon>Lophotrochozoa</taxon>
        <taxon>Platyhelminthes</taxon>
        <taxon>Trematoda</taxon>
        <taxon>Digenea</taxon>
        <taxon>Opisthorchiida</taxon>
        <taxon>Opisthorchiata</taxon>
        <taxon>Opisthorchiidae</taxon>
        <taxon>Opisthorchis</taxon>
    </lineage>
</organism>
<evidence type="ECO:0000256" key="9">
    <source>
        <dbReference type="ARBA" id="ARBA00023212"/>
    </source>
</evidence>
<dbReference type="Pfam" id="PF00225">
    <property type="entry name" value="Kinesin"/>
    <property type="match status" value="1"/>
</dbReference>
<dbReference type="FunFam" id="3.40.850.10:FF:000047">
    <property type="entry name" value="Kinesin family protein"/>
    <property type="match status" value="1"/>
</dbReference>
<comment type="similarity">
    <text evidence="10">Belongs to the TRAFAC class myosin-kinesin ATPase superfamily. Kinesin family.</text>
</comment>
<dbReference type="InterPro" id="IPR008984">
    <property type="entry name" value="SMAD_FHA_dom_sf"/>
</dbReference>
<dbReference type="PROSITE" id="PS50003">
    <property type="entry name" value="PH_DOMAIN"/>
    <property type="match status" value="1"/>
</dbReference>
<feature type="compositionally biased region" description="Polar residues" evidence="12">
    <location>
        <begin position="1684"/>
        <end position="1695"/>
    </location>
</feature>
<evidence type="ECO:0000259" key="14">
    <source>
        <dbReference type="PROSITE" id="PS50067"/>
    </source>
</evidence>
<feature type="domain" description="Kinesin motor" evidence="14">
    <location>
        <begin position="3"/>
        <end position="355"/>
    </location>
</feature>
<feature type="coiled-coil region" evidence="11">
    <location>
        <begin position="416"/>
        <end position="461"/>
    </location>
</feature>
<feature type="region of interest" description="Disordered" evidence="12">
    <location>
        <begin position="1531"/>
        <end position="1554"/>
    </location>
</feature>
<evidence type="ECO:0000256" key="11">
    <source>
        <dbReference type="SAM" id="Coils"/>
    </source>
</evidence>
<keyword evidence="9" id="KW-0206">Cytoskeleton</keyword>
<dbReference type="GO" id="GO:0005546">
    <property type="term" value="F:phosphatidylinositol-4,5-bisphosphate binding"/>
    <property type="evidence" value="ECO:0007669"/>
    <property type="project" value="UniProtKB-ARBA"/>
</dbReference>
<dbReference type="EMBL" id="SJOL01006493">
    <property type="protein sequence ID" value="TGZ65235.1"/>
    <property type="molecule type" value="Genomic_DNA"/>
</dbReference>
<dbReference type="CDD" id="cd22705">
    <property type="entry name" value="FHA_KIF1"/>
    <property type="match status" value="1"/>
</dbReference>
<evidence type="ECO:0000256" key="1">
    <source>
        <dbReference type="ARBA" id="ARBA00004245"/>
    </source>
</evidence>
<gene>
    <name evidence="15" type="ORF">CRM22_005948</name>
</gene>
<keyword evidence="4" id="KW-0493">Microtubule</keyword>
<keyword evidence="16" id="KW-1185">Reference proteome</keyword>
<feature type="coiled-coil region" evidence="11">
    <location>
        <begin position="617"/>
        <end position="666"/>
    </location>
</feature>
<evidence type="ECO:0000256" key="7">
    <source>
        <dbReference type="ARBA" id="ARBA00023054"/>
    </source>
</evidence>
<accession>A0A4V6RGZ1</accession>
<evidence type="ECO:0000256" key="3">
    <source>
        <dbReference type="ARBA" id="ARBA00022490"/>
    </source>
</evidence>
<dbReference type="InterPro" id="IPR032405">
    <property type="entry name" value="Kinesin_assoc"/>
</dbReference>
<dbReference type="GO" id="GO:0005524">
    <property type="term" value="F:ATP binding"/>
    <property type="evidence" value="ECO:0007669"/>
    <property type="project" value="UniProtKB-UniRule"/>
</dbReference>
<dbReference type="SUPFAM" id="SSF52540">
    <property type="entry name" value="P-loop containing nucleoside triphosphate hydrolases"/>
    <property type="match status" value="1"/>
</dbReference>
<keyword evidence="8 10" id="KW-0505">Motor protein</keyword>
<dbReference type="Gene3D" id="2.60.200.20">
    <property type="match status" value="1"/>
</dbReference>
<evidence type="ECO:0000256" key="6">
    <source>
        <dbReference type="ARBA" id="ARBA00022840"/>
    </source>
</evidence>
<dbReference type="InterPro" id="IPR022164">
    <property type="entry name" value="Kinesin-like"/>
</dbReference>
<feature type="compositionally biased region" description="Basic and acidic residues" evidence="12">
    <location>
        <begin position="881"/>
        <end position="897"/>
    </location>
</feature>
<dbReference type="InterPro" id="IPR019821">
    <property type="entry name" value="Kinesin_motor_CS"/>
</dbReference>
<feature type="binding site" evidence="10">
    <location>
        <begin position="94"/>
        <end position="101"/>
    </location>
    <ligand>
        <name>ATP</name>
        <dbReference type="ChEBI" id="CHEBI:30616"/>
    </ligand>
</feature>
<dbReference type="InterPro" id="IPR027417">
    <property type="entry name" value="P-loop_NTPase"/>
</dbReference>
<keyword evidence="5 10" id="KW-0547">Nucleotide-binding</keyword>
<comment type="subcellular location">
    <subcellularLocation>
        <location evidence="1">Cytoplasm</location>
        <location evidence="1">Cytoskeleton</location>
    </subcellularLocation>
</comment>
<evidence type="ECO:0000313" key="15">
    <source>
        <dbReference type="EMBL" id="TGZ65234.1"/>
    </source>
</evidence>
<feature type="compositionally biased region" description="Basic and acidic residues" evidence="12">
    <location>
        <begin position="1666"/>
        <end position="1676"/>
    </location>
</feature>
<dbReference type="CDD" id="cd01365">
    <property type="entry name" value="KISc_KIF1A_KIF1B"/>
    <property type="match status" value="1"/>
</dbReference>
<dbReference type="InterPro" id="IPR001849">
    <property type="entry name" value="PH_domain"/>
</dbReference>
<dbReference type="EMBL" id="SJOL01006493">
    <property type="protein sequence ID" value="TGZ65236.1"/>
    <property type="molecule type" value="Genomic_DNA"/>
</dbReference>
<dbReference type="Pfam" id="PF12473">
    <property type="entry name" value="DUF3694"/>
    <property type="match status" value="1"/>
</dbReference>
<dbReference type="PROSITE" id="PS50067">
    <property type="entry name" value="KINESIN_MOTOR_2"/>
    <property type="match status" value="1"/>
</dbReference>
<feature type="domain" description="PH" evidence="13">
    <location>
        <begin position="1738"/>
        <end position="1869"/>
    </location>
</feature>
<dbReference type="PANTHER" id="PTHR47117">
    <property type="entry name" value="STAR-RELATED LIPID TRANSFER PROTEIN 9"/>
    <property type="match status" value="1"/>
</dbReference>
<reference evidence="15 16" key="1">
    <citation type="journal article" date="2019" name="BMC Genomics">
        <title>New insights from Opisthorchis felineus genome: update on genomics of the epidemiologically important liver flukes.</title>
        <authorList>
            <person name="Ershov N.I."/>
            <person name="Mordvinov V.A."/>
            <person name="Prokhortchouk E.B."/>
            <person name="Pakharukova M.Y."/>
            <person name="Gunbin K.V."/>
            <person name="Ustyantsev K."/>
            <person name="Genaev M.A."/>
            <person name="Blinov A.G."/>
            <person name="Mazur A."/>
            <person name="Boulygina E."/>
            <person name="Tsygankova S."/>
            <person name="Khrameeva E."/>
            <person name="Chekanov N."/>
            <person name="Fan G."/>
            <person name="Xiao A."/>
            <person name="Zhang H."/>
            <person name="Xu X."/>
            <person name="Yang H."/>
            <person name="Solovyev V."/>
            <person name="Lee S.M."/>
            <person name="Liu X."/>
            <person name="Afonnikov D.A."/>
            <person name="Skryabin K.G."/>
        </authorList>
    </citation>
    <scope>NUCLEOTIDE SEQUENCE [LARGE SCALE GENOMIC DNA]</scope>
    <source>
        <strain evidence="15">AK-0245</strain>
        <tissue evidence="15">Whole organism</tissue>
    </source>
</reference>
<dbReference type="Gene3D" id="2.30.29.30">
    <property type="entry name" value="Pleckstrin-homology domain (PH domain)/Phosphotyrosine-binding domain (PTB)"/>
    <property type="match status" value="1"/>
</dbReference>